<dbReference type="EMBL" id="BAABFA010000010">
    <property type="protein sequence ID" value="GAA4465134.1"/>
    <property type="molecule type" value="Genomic_DNA"/>
</dbReference>
<sequence length="83" mass="9908">MNDQLNKSYMEQYETEDMLIGHEAPRAVHYTRSRERATRRQHKHEMLLTFITHVNTPPSRKRKRRTAPIRTAGILKTFLSLFV</sequence>
<accession>A0ABP8NGG0</accession>
<comment type="caution">
    <text evidence="1">The sequence shown here is derived from an EMBL/GenBank/DDBJ whole genome shotgun (WGS) entry which is preliminary data.</text>
</comment>
<evidence type="ECO:0000313" key="2">
    <source>
        <dbReference type="Proteomes" id="UP001500067"/>
    </source>
</evidence>
<keyword evidence="2" id="KW-1185">Reference proteome</keyword>
<dbReference type="Proteomes" id="UP001500067">
    <property type="component" value="Unassembled WGS sequence"/>
</dbReference>
<organism evidence="1 2">
    <name type="scientific">Nemorincola caseinilytica</name>
    <dbReference type="NCBI Taxonomy" id="2054315"/>
    <lineage>
        <taxon>Bacteria</taxon>
        <taxon>Pseudomonadati</taxon>
        <taxon>Bacteroidota</taxon>
        <taxon>Chitinophagia</taxon>
        <taxon>Chitinophagales</taxon>
        <taxon>Chitinophagaceae</taxon>
        <taxon>Nemorincola</taxon>
    </lineage>
</organism>
<proteinExistence type="predicted"/>
<evidence type="ECO:0000313" key="1">
    <source>
        <dbReference type="EMBL" id="GAA4465134.1"/>
    </source>
</evidence>
<gene>
    <name evidence="1" type="ORF">GCM10023093_16790</name>
</gene>
<reference evidence="2" key="1">
    <citation type="journal article" date="2019" name="Int. J. Syst. Evol. Microbiol.">
        <title>The Global Catalogue of Microorganisms (GCM) 10K type strain sequencing project: providing services to taxonomists for standard genome sequencing and annotation.</title>
        <authorList>
            <consortium name="The Broad Institute Genomics Platform"/>
            <consortium name="The Broad Institute Genome Sequencing Center for Infectious Disease"/>
            <person name="Wu L."/>
            <person name="Ma J."/>
        </authorList>
    </citation>
    <scope>NUCLEOTIDE SEQUENCE [LARGE SCALE GENOMIC DNA]</scope>
    <source>
        <strain evidence="2">JCM 32105</strain>
    </source>
</reference>
<protein>
    <submittedName>
        <fullName evidence="1">Uncharacterized protein</fullName>
    </submittedName>
</protein>
<name>A0ABP8NGG0_9BACT</name>